<name>A0A367KGK7_RHIST</name>
<evidence type="ECO:0000256" key="1">
    <source>
        <dbReference type="SAM" id="MobiDB-lite"/>
    </source>
</evidence>
<feature type="compositionally biased region" description="Pro residues" evidence="1">
    <location>
        <begin position="42"/>
        <end position="51"/>
    </location>
</feature>
<gene>
    <name evidence="2" type="primary">LSB5</name>
    <name evidence="2" type="ORF">CU098_011917</name>
</gene>
<dbReference type="Proteomes" id="UP000253551">
    <property type="component" value="Unassembled WGS sequence"/>
</dbReference>
<dbReference type="AlphaFoldDB" id="A0A367KGK7"/>
<dbReference type="Gene3D" id="1.20.58.160">
    <property type="match status" value="1"/>
</dbReference>
<organism evidence="2 3">
    <name type="scientific">Rhizopus stolonifer</name>
    <name type="common">Rhizopus nigricans</name>
    <dbReference type="NCBI Taxonomy" id="4846"/>
    <lineage>
        <taxon>Eukaryota</taxon>
        <taxon>Fungi</taxon>
        <taxon>Fungi incertae sedis</taxon>
        <taxon>Mucoromycota</taxon>
        <taxon>Mucoromycotina</taxon>
        <taxon>Mucoromycetes</taxon>
        <taxon>Mucorales</taxon>
        <taxon>Mucorineae</taxon>
        <taxon>Rhizopodaceae</taxon>
        <taxon>Rhizopus</taxon>
    </lineage>
</organism>
<comment type="caution">
    <text evidence="2">The sequence shown here is derived from an EMBL/GenBank/DDBJ whole genome shotgun (WGS) entry which is preliminary data.</text>
</comment>
<dbReference type="GO" id="GO:0051666">
    <property type="term" value="P:actin cortical patch localization"/>
    <property type="evidence" value="ECO:0007669"/>
    <property type="project" value="TreeGrafter"/>
</dbReference>
<accession>A0A367KGK7</accession>
<dbReference type="InterPro" id="IPR044103">
    <property type="entry name" value="GAT_LSB5"/>
</dbReference>
<dbReference type="PANTHER" id="PTHR47789">
    <property type="entry name" value="LAS SEVENTEEN-BINDING PROTEIN 5"/>
    <property type="match status" value="1"/>
</dbReference>
<dbReference type="EMBL" id="PJQM01001755">
    <property type="protein sequence ID" value="RCI01271.1"/>
    <property type="molecule type" value="Genomic_DNA"/>
</dbReference>
<keyword evidence="3" id="KW-1185">Reference proteome</keyword>
<dbReference type="InterPro" id="IPR038425">
    <property type="entry name" value="GAT_sf"/>
</dbReference>
<dbReference type="InterPro" id="IPR045007">
    <property type="entry name" value="LSB5"/>
</dbReference>
<dbReference type="PANTHER" id="PTHR47789:SF1">
    <property type="entry name" value="LAS SEVENTEEN-BINDING PROTEIN 5"/>
    <property type="match status" value="1"/>
</dbReference>
<feature type="region of interest" description="Disordered" evidence="1">
    <location>
        <begin position="1"/>
        <end position="74"/>
    </location>
</feature>
<evidence type="ECO:0000313" key="2">
    <source>
        <dbReference type="EMBL" id="RCI01271.1"/>
    </source>
</evidence>
<dbReference type="CDD" id="cd14232">
    <property type="entry name" value="GAT_LSB5"/>
    <property type="match status" value="1"/>
</dbReference>
<dbReference type="STRING" id="4846.A0A367KGK7"/>
<sequence>MRIRTTDSSRSSPNSSTIQSPSPITQSPISSPTIRETRHQSLPPPKQPTPEPKVVNKPRSQSNAGASNQSTNNKFNFEKIKPKIMQEVALANQNSNNLVNALKLINTSEDRWEIDLQYDARLQEYRNKCEDSRKKIVRYVRLVEDEEWIGTLLAANEDLLKGLDMYDIMLTGEIPAAWNPQESTKLIRPPPPPPPIKTTSPLQIEFSGLNLADNREEELDPFADPTTPIEEINVC</sequence>
<evidence type="ECO:0000313" key="3">
    <source>
        <dbReference type="Proteomes" id="UP000253551"/>
    </source>
</evidence>
<dbReference type="SUPFAM" id="SSF89009">
    <property type="entry name" value="GAT-like domain"/>
    <property type="match status" value="1"/>
</dbReference>
<dbReference type="OrthoDB" id="10068368at2759"/>
<feature type="compositionally biased region" description="Low complexity" evidence="1">
    <location>
        <begin position="8"/>
        <end position="34"/>
    </location>
</feature>
<dbReference type="GO" id="GO:0030479">
    <property type="term" value="C:actin cortical patch"/>
    <property type="evidence" value="ECO:0007669"/>
    <property type="project" value="TreeGrafter"/>
</dbReference>
<dbReference type="GO" id="GO:0007015">
    <property type="term" value="P:actin filament organization"/>
    <property type="evidence" value="ECO:0007669"/>
    <property type="project" value="InterPro"/>
</dbReference>
<feature type="compositionally biased region" description="Polar residues" evidence="1">
    <location>
        <begin position="58"/>
        <end position="74"/>
    </location>
</feature>
<protein>
    <submittedName>
        <fullName evidence="2">Putative actin patch assembly and actin polymerization protein</fullName>
    </submittedName>
</protein>
<reference evidence="2 3" key="1">
    <citation type="journal article" date="2018" name="G3 (Bethesda)">
        <title>Phylogenetic and Phylogenomic Definition of Rhizopus Species.</title>
        <authorList>
            <person name="Gryganskyi A.P."/>
            <person name="Golan J."/>
            <person name="Dolatabadi S."/>
            <person name="Mondo S."/>
            <person name="Robb S."/>
            <person name="Idnurm A."/>
            <person name="Muszewska A."/>
            <person name="Steczkiewicz K."/>
            <person name="Masonjones S."/>
            <person name="Liao H.L."/>
            <person name="Gajdeczka M.T."/>
            <person name="Anike F."/>
            <person name="Vuek A."/>
            <person name="Anishchenko I.M."/>
            <person name="Voigt K."/>
            <person name="de Hoog G.S."/>
            <person name="Smith M.E."/>
            <person name="Heitman J."/>
            <person name="Vilgalys R."/>
            <person name="Stajich J.E."/>
        </authorList>
    </citation>
    <scope>NUCLEOTIDE SEQUENCE [LARGE SCALE GENOMIC DNA]</scope>
    <source>
        <strain evidence="2 3">LSU 92-RS-03</strain>
    </source>
</reference>
<dbReference type="GO" id="GO:0006897">
    <property type="term" value="P:endocytosis"/>
    <property type="evidence" value="ECO:0007669"/>
    <property type="project" value="InterPro"/>
</dbReference>
<proteinExistence type="predicted"/>